<comment type="caution">
    <text evidence="3">The sequence shown here is derived from an EMBL/GenBank/DDBJ whole genome shotgun (WGS) entry which is preliminary data.</text>
</comment>
<evidence type="ECO:0000259" key="1">
    <source>
        <dbReference type="Pfam" id="PF04773"/>
    </source>
</evidence>
<dbReference type="PANTHER" id="PTHR30273">
    <property type="entry name" value="PERIPLASMIC SIGNAL SENSOR AND SIGMA FACTOR ACTIVATOR FECR-RELATED"/>
    <property type="match status" value="1"/>
</dbReference>
<dbReference type="Gene3D" id="3.55.50.30">
    <property type="match status" value="1"/>
</dbReference>
<dbReference type="InterPro" id="IPR006860">
    <property type="entry name" value="FecR"/>
</dbReference>
<dbReference type="Gene3D" id="2.60.120.1440">
    <property type="match status" value="1"/>
</dbReference>
<name>A0A7K1TIZ2_9BACT</name>
<dbReference type="AlphaFoldDB" id="A0A7K1TIZ2"/>
<sequence length="352" mass="38648">MLSQAAFDALLQRYLDGKCLPEEQRLVERWSATLGQDEEYLLPASMQEEVRAAMWQRIRQLTADEAAATPLPALVPARPAQTRSFWQAPALRWAAAATLVLGSGLSWWLPQAYRHSAAAQAPQPQWLLRSSHGHAETLCLADGSQVTLSTGSTLKYPAGFAGHRREVYLQGQAFFKVAKNPQHPFLVYTNKLVTTVLGTSFLVTAYSDQEAKVAVREGRVAVQARQGAELNATPAQPAAAGVLLLPNQQVVYSGATKQLAKSLVEKPLLLTPQLLAFRNRPVPEVLMALEKAYGVNIVYDPLRLSECTITISFSDETLFEQLDTLCKALDAKYKMANNAQIIFESNGCKLPS</sequence>
<dbReference type="InterPro" id="IPR012373">
    <property type="entry name" value="Ferrdict_sens_TM"/>
</dbReference>
<reference evidence="3 4" key="1">
    <citation type="submission" date="2019-12" db="EMBL/GenBank/DDBJ databases">
        <title>Hymenobacter sp. HMF4947 Genome sequencing and assembly.</title>
        <authorList>
            <person name="Kang H."/>
            <person name="Cha I."/>
            <person name="Kim H."/>
            <person name="Joh K."/>
        </authorList>
    </citation>
    <scope>NUCLEOTIDE SEQUENCE [LARGE SCALE GENOMIC DNA]</scope>
    <source>
        <strain evidence="3 4">HMF4947</strain>
    </source>
</reference>
<evidence type="ECO:0000259" key="2">
    <source>
        <dbReference type="Pfam" id="PF16344"/>
    </source>
</evidence>
<protein>
    <submittedName>
        <fullName evidence="3">DUF4974 domain-containing protein</fullName>
    </submittedName>
</protein>
<gene>
    <name evidence="3" type="ORF">GO988_17625</name>
</gene>
<accession>A0A7K1TIZ2</accession>
<dbReference type="RefSeq" id="WP_157567950.1">
    <property type="nucleotide sequence ID" value="NZ_WQKZ01000004.1"/>
</dbReference>
<dbReference type="Pfam" id="PF04773">
    <property type="entry name" value="FecR"/>
    <property type="match status" value="1"/>
</dbReference>
<evidence type="ECO:0000313" key="3">
    <source>
        <dbReference type="EMBL" id="MVN78151.1"/>
    </source>
</evidence>
<evidence type="ECO:0000313" key="4">
    <source>
        <dbReference type="Proteomes" id="UP000441336"/>
    </source>
</evidence>
<feature type="domain" description="Protein FecR C-terminal" evidence="2">
    <location>
        <begin position="275"/>
        <end position="342"/>
    </location>
</feature>
<dbReference type="EMBL" id="WQKZ01000004">
    <property type="protein sequence ID" value="MVN78151.1"/>
    <property type="molecule type" value="Genomic_DNA"/>
</dbReference>
<organism evidence="3 4">
    <name type="scientific">Hymenobacter ginkgonis</name>
    <dbReference type="NCBI Taxonomy" id="2682976"/>
    <lineage>
        <taxon>Bacteria</taxon>
        <taxon>Pseudomonadati</taxon>
        <taxon>Bacteroidota</taxon>
        <taxon>Cytophagia</taxon>
        <taxon>Cytophagales</taxon>
        <taxon>Hymenobacteraceae</taxon>
        <taxon>Hymenobacter</taxon>
    </lineage>
</organism>
<feature type="domain" description="FecR protein" evidence="1">
    <location>
        <begin position="129"/>
        <end position="220"/>
    </location>
</feature>
<dbReference type="Pfam" id="PF16344">
    <property type="entry name" value="FecR_C"/>
    <property type="match status" value="1"/>
</dbReference>
<dbReference type="GO" id="GO:0016989">
    <property type="term" value="F:sigma factor antagonist activity"/>
    <property type="evidence" value="ECO:0007669"/>
    <property type="project" value="TreeGrafter"/>
</dbReference>
<dbReference type="InterPro" id="IPR032508">
    <property type="entry name" value="FecR_C"/>
</dbReference>
<keyword evidence="4" id="KW-1185">Reference proteome</keyword>
<proteinExistence type="predicted"/>
<dbReference type="PANTHER" id="PTHR30273:SF2">
    <property type="entry name" value="PROTEIN FECR"/>
    <property type="match status" value="1"/>
</dbReference>
<dbReference type="Proteomes" id="UP000441336">
    <property type="component" value="Unassembled WGS sequence"/>
</dbReference>
<dbReference type="PIRSF" id="PIRSF018266">
    <property type="entry name" value="FecR"/>
    <property type="match status" value="1"/>
</dbReference>